<dbReference type="GeneID" id="95362537"/>
<dbReference type="EMBL" id="AABW01000001">
    <property type="protein sequence ID" value="EAA26356.1"/>
    <property type="molecule type" value="Genomic_DNA"/>
</dbReference>
<name>Q7P937_RICS2</name>
<accession>Q7P937</accession>
<sequence length="190" mass="21555">MQVHKHIAIDTGGMQASYLLSENIKDRYMASNKINPTYGIGYLWTRLEQASYIFSAKFDGKDKSGDDINTYVKAINSIYGKNYITKNKIFSYAYLDLFDPFLFYSGYSFINLNNIPMIELEPVKYLPATRAILAPYGLECGLVNHCVVDNKYMQVNINYGKNQKFKSYGVGVKANNLVKVEFIGLGKVCL</sequence>
<evidence type="ECO:0000313" key="1">
    <source>
        <dbReference type="EMBL" id="EAA26356.1"/>
    </source>
</evidence>
<protein>
    <submittedName>
        <fullName evidence="1">Uncharacterized protein</fullName>
    </submittedName>
</protein>
<reference evidence="1" key="1">
    <citation type="submission" date="2003-02" db="EMBL/GenBank/DDBJ databases">
        <authorList>
            <person name="Malek J.A."/>
            <person name="Eremeeva M.E."/>
            <person name="Dasch G.A."/>
        </authorList>
    </citation>
    <scope>NUCLEOTIDE SEQUENCE [LARGE SCALE GENOMIC DNA]</scope>
    <source>
        <strain evidence="1">246</strain>
    </source>
</reference>
<gene>
    <name evidence="1" type="ORF">rsib_orf1198</name>
</gene>
<organism evidence="1 2">
    <name type="scientific">Rickettsia sibirica (strain ATCC VR-151 / 246)</name>
    <dbReference type="NCBI Taxonomy" id="272951"/>
    <lineage>
        <taxon>Bacteria</taxon>
        <taxon>Pseudomonadati</taxon>
        <taxon>Pseudomonadota</taxon>
        <taxon>Alphaproteobacteria</taxon>
        <taxon>Rickettsiales</taxon>
        <taxon>Rickettsiaceae</taxon>
        <taxon>Rickettsieae</taxon>
        <taxon>Rickettsia</taxon>
        <taxon>spotted fever group</taxon>
        <taxon>Rickettsia sibirica subgroup</taxon>
    </lineage>
</organism>
<dbReference type="HOGENOM" id="CLU_1427009_0_0_5"/>
<comment type="caution">
    <text evidence="1">The sequence shown here is derived from an EMBL/GenBank/DDBJ whole genome shotgun (WGS) entry which is preliminary data.</text>
</comment>
<evidence type="ECO:0000313" key="2">
    <source>
        <dbReference type="Proteomes" id="UP000004455"/>
    </source>
</evidence>
<dbReference type="AlphaFoldDB" id="Q7P937"/>
<keyword evidence="2" id="KW-1185">Reference proteome</keyword>
<proteinExistence type="predicted"/>
<dbReference type="RefSeq" id="WP_004997998.1">
    <property type="nucleotide sequence ID" value="NZ_AABW01000001.1"/>
</dbReference>
<dbReference type="eggNOG" id="ENOG5032YU2">
    <property type="taxonomic scope" value="Bacteria"/>
</dbReference>
<dbReference type="Proteomes" id="UP000004455">
    <property type="component" value="Unassembled WGS sequence"/>
</dbReference>